<feature type="compositionally biased region" description="Basic and acidic residues" evidence="1">
    <location>
        <begin position="234"/>
        <end position="243"/>
    </location>
</feature>
<name>A0ABS4ZG03_9MICO</name>
<evidence type="ECO:0000256" key="2">
    <source>
        <dbReference type="SAM" id="Phobius"/>
    </source>
</evidence>
<proteinExistence type="predicted"/>
<comment type="caution">
    <text evidence="3">The sequence shown here is derived from an EMBL/GenBank/DDBJ whole genome shotgun (WGS) entry which is preliminary data.</text>
</comment>
<feature type="transmembrane region" description="Helical" evidence="2">
    <location>
        <begin position="52"/>
        <end position="73"/>
    </location>
</feature>
<evidence type="ECO:0008006" key="5">
    <source>
        <dbReference type="Google" id="ProtNLM"/>
    </source>
</evidence>
<evidence type="ECO:0000313" key="4">
    <source>
        <dbReference type="Proteomes" id="UP001519362"/>
    </source>
</evidence>
<accession>A0ABS4ZG03</accession>
<sequence length="243" mass="25907">MSVRSAARRHREELGGVVAEYWDKPTPKTIGVFVGTWLLLSGLTLVSPGETILLALAPTVVFGVLLGLALLYVGNERLLVCERGLIIGSFAPGLRPYVIRYDQIVPGSVVPVTGAGRYTKETDPGGLPQSTVRRSVWTRQGVHLVGPSPKDARRHRGRFAKVLDPRPLTFDGRWAWFAGTGSTAPEHVTVAIARAAGAAGAVELAQATASAPVRELSGNPADAARHLPGFPDIPDLRGRESAR</sequence>
<keyword evidence="2" id="KW-0812">Transmembrane</keyword>
<evidence type="ECO:0000256" key="1">
    <source>
        <dbReference type="SAM" id="MobiDB-lite"/>
    </source>
</evidence>
<feature type="transmembrane region" description="Helical" evidence="2">
    <location>
        <begin position="29"/>
        <end position="46"/>
    </location>
</feature>
<organism evidence="3 4">
    <name type="scientific">Microbacterium amylolyticum</name>
    <dbReference type="NCBI Taxonomy" id="936337"/>
    <lineage>
        <taxon>Bacteria</taxon>
        <taxon>Bacillati</taxon>
        <taxon>Actinomycetota</taxon>
        <taxon>Actinomycetes</taxon>
        <taxon>Micrococcales</taxon>
        <taxon>Microbacteriaceae</taxon>
        <taxon>Microbacterium</taxon>
    </lineage>
</organism>
<protein>
    <recommendedName>
        <fullName evidence="5">PH domain-containing protein</fullName>
    </recommendedName>
</protein>
<dbReference type="EMBL" id="JAGIOL010000001">
    <property type="protein sequence ID" value="MBP2436213.1"/>
    <property type="molecule type" value="Genomic_DNA"/>
</dbReference>
<feature type="region of interest" description="Disordered" evidence="1">
    <location>
        <begin position="216"/>
        <end position="243"/>
    </location>
</feature>
<keyword evidence="4" id="KW-1185">Reference proteome</keyword>
<dbReference type="RefSeq" id="WP_165136956.1">
    <property type="nucleotide sequence ID" value="NZ_CP049253.1"/>
</dbReference>
<keyword evidence="2" id="KW-0472">Membrane</keyword>
<evidence type="ECO:0000313" key="3">
    <source>
        <dbReference type="EMBL" id="MBP2436213.1"/>
    </source>
</evidence>
<gene>
    <name evidence="3" type="ORF">JOF34_000799</name>
</gene>
<keyword evidence="2" id="KW-1133">Transmembrane helix</keyword>
<reference evidence="3 4" key="1">
    <citation type="submission" date="2021-03" db="EMBL/GenBank/DDBJ databases">
        <title>Sequencing the genomes of 1000 actinobacteria strains.</title>
        <authorList>
            <person name="Klenk H.-P."/>
        </authorList>
    </citation>
    <scope>NUCLEOTIDE SEQUENCE [LARGE SCALE GENOMIC DNA]</scope>
    <source>
        <strain evidence="3 4">DSM 24221</strain>
    </source>
</reference>
<dbReference type="Proteomes" id="UP001519362">
    <property type="component" value="Unassembled WGS sequence"/>
</dbReference>